<dbReference type="Proteomes" id="UP000198481">
    <property type="component" value="Chromosome I"/>
</dbReference>
<sequence>MLGYSKFEWIFAGVLGVVLFSWILWPAEKKPTEPKPERASSSEIMKCSELIKTSATHPSTVVLHELAGTSSDRKGPGGSSRVKMDFEAKNAFGLQLEYQAVCQFAKGVPSIQIFNR</sequence>
<organism evidence="2 3">
    <name type="scientific">Pseudomonas prosekii</name>
    <dbReference type="NCBI Taxonomy" id="1148509"/>
    <lineage>
        <taxon>Bacteria</taxon>
        <taxon>Pseudomonadati</taxon>
        <taxon>Pseudomonadota</taxon>
        <taxon>Gammaproteobacteria</taxon>
        <taxon>Pseudomonadales</taxon>
        <taxon>Pseudomonadaceae</taxon>
        <taxon>Pseudomonas</taxon>
    </lineage>
</organism>
<evidence type="ECO:0000313" key="3">
    <source>
        <dbReference type="Proteomes" id="UP000198481"/>
    </source>
</evidence>
<accession>A0A1H1MW94</accession>
<evidence type="ECO:0000256" key="1">
    <source>
        <dbReference type="SAM" id="Phobius"/>
    </source>
</evidence>
<keyword evidence="1" id="KW-0472">Membrane</keyword>
<protein>
    <submittedName>
        <fullName evidence="2">Uncharacterized protein</fullName>
    </submittedName>
</protein>
<name>A0A1H1MW94_9PSED</name>
<reference evidence="2 3" key="1">
    <citation type="submission" date="2016-10" db="EMBL/GenBank/DDBJ databases">
        <authorList>
            <person name="de Groot N.N."/>
        </authorList>
    </citation>
    <scope>NUCLEOTIDE SEQUENCE [LARGE SCALE GENOMIC DNA]</scope>
    <source>
        <strain evidence="2 3">LMG 26867</strain>
    </source>
</reference>
<keyword evidence="1" id="KW-1133">Transmembrane helix</keyword>
<proteinExistence type="predicted"/>
<dbReference type="EMBL" id="LT629762">
    <property type="protein sequence ID" value="SDR90872.1"/>
    <property type="molecule type" value="Genomic_DNA"/>
</dbReference>
<dbReference type="AlphaFoldDB" id="A0A1H1MW94"/>
<feature type="transmembrane region" description="Helical" evidence="1">
    <location>
        <begin position="7"/>
        <end position="25"/>
    </location>
</feature>
<evidence type="ECO:0000313" key="2">
    <source>
        <dbReference type="EMBL" id="SDR90872.1"/>
    </source>
</evidence>
<gene>
    <name evidence="2" type="ORF">SAMN05216222_0271</name>
</gene>
<keyword evidence="1" id="KW-0812">Transmembrane</keyword>